<dbReference type="Proteomes" id="UP001166293">
    <property type="component" value="Unassembled WGS sequence"/>
</dbReference>
<organism evidence="1 2">
    <name type="scientific">Thalassococcus arenae</name>
    <dbReference type="NCBI Taxonomy" id="2851652"/>
    <lineage>
        <taxon>Bacteria</taxon>
        <taxon>Pseudomonadati</taxon>
        <taxon>Pseudomonadota</taxon>
        <taxon>Alphaproteobacteria</taxon>
        <taxon>Rhodobacterales</taxon>
        <taxon>Roseobacteraceae</taxon>
        <taxon>Thalassococcus</taxon>
    </lineage>
</organism>
<keyword evidence="2" id="KW-1185">Reference proteome</keyword>
<name>A0ABS6N7W7_9RHOB</name>
<dbReference type="EMBL" id="JAHRWL010000001">
    <property type="protein sequence ID" value="MBV2360112.1"/>
    <property type="molecule type" value="Genomic_DNA"/>
</dbReference>
<protein>
    <submittedName>
        <fullName evidence="1">Uncharacterized protein</fullName>
    </submittedName>
</protein>
<evidence type="ECO:0000313" key="2">
    <source>
        <dbReference type="Proteomes" id="UP001166293"/>
    </source>
</evidence>
<accession>A0ABS6N7W7</accession>
<evidence type="ECO:0000313" key="1">
    <source>
        <dbReference type="EMBL" id="MBV2360112.1"/>
    </source>
</evidence>
<reference evidence="1" key="1">
    <citation type="submission" date="2021-06" db="EMBL/GenBank/DDBJ databases">
        <title>Thalassococcus sp. CAU 1522 isolated from sea sand, Republic of Korea.</title>
        <authorList>
            <person name="Kim W."/>
        </authorList>
    </citation>
    <scope>NUCLEOTIDE SEQUENCE</scope>
    <source>
        <strain evidence="1">CAU 1522</strain>
    </source>
</reference>
<sequence length="168" mass="17884">MSTLICANAVSAKADSAEQVDVMLRYCVAAVVGQDLRAVPPPKGVSIKRNRESLTRVSRTAIWQTGTSFMQVHQGKAYIDKTFFPSWSCSLQTPDPSHTLSVADAVLGSINTTAYRTETWKNNRSAMVVATACEGGRALNFTVNATLAQMQGSGSVVITNLIGPDGAC</sequence>
<gene>
    <name evidence="1" type="ORF">KUH32_10030</name>
</gene>
<comment type="caution">
    <text evidence="1">The sequence shown here is derived from an EMBL/GenBank/DDBJ whole genome shotgun (WGS) entry which is preliminary data.</text>
</comment>
<proteinExistence type="predicted"/>
<dbReference type="RefSeq" id="WP_217777882.1">
    <property type="nucleotide sequence ID" value="NZ_JAHRWL010000001.1"/>
</dbReference>